<dbReference type="Proteomes" id="UP000264006">
    <property type="component" value="Chromosome"/>
</dbReference>
<dbReference type="OrthoDB" id="9862542at2"/>
<name>A0A346Y3S3_9ACTN</name>
<feature type="compositionally biased region" description="Acidic residues" evidence="1">
    <location>
        <begin position="58"/>
        <end position="68"/>
    </location>
</feature>
<evidence type="ECO:0000313" key="2">
    <source>
        <dbReference type="EMBL" id="AXV09120.1"/>
    </source>
</evidence>
<accession>A0A346Y3S3</accession>
<feature type="compositionally biased region" description="Polar residues" evidence="1">
    <location>
        <begin position="79"/>
        <end position="88"/>
    </location>
</feature>
<dbReference type="EMBL" id="CP031165">
    <property type="protein sequence ID" value="AXV09120.1"/>
    <property type="molecule type" value="Genomic_DNA"/>
</dbReference>
<dbReference type="KEGG" id="euz:DVS28_a4455"/>
<evidence type="ECO:0000256" key="1">
    <source>
        <dbReference type="SAM" id="MobiDB-lite"/>
    </source>
</evidence>
<evidence type="ECO:0000313" key="3">
    <source>
        <dbReference type="Proteomes" id="UP000264006"/>
    </source>
</evidence>
<organism evidence="2 3">
    <name type="scientific">Euzebya pacifica</name>
    <dbReference type="NCBI Taxonomy" id="1608957"/>
    <lineage>
        <taxon>Bacteria</taxon>
        <taxon>Bacillati</taxon>
        <taxon>Actinomycetota</taxon>
        <taxon>Nitriliruptoria</taxon>
        <taxon>Euzebyales</taxon>
    </lineage>
</organism>
<feature type="compositionally biased region" description="Basic and acidic residues" evidence="1">
    <location>
        <begin position="1"/>
        <end position="37"/>
    </location>
</feature>
<dbReference type="RefSeq" id="WP_114593358.1">
    <property type="nucleotide sequence ID" value="NZ_CAXIBR010000021.1"/>
</dbReference>
<gene>
    <name evidence="2" type="ORF">DVS28_a4455</name>
</gene>
<feature type="region of interest" description="Disordered" evidence="1">
    <location>
        <begin position="1"/>
        <end position="88"/>
    </location>
</feature>
<keyword evidence="3" id="KW-1185">Reference proteome</keyword>
<protein>
    <submittedName>
        <fullName evidence="2">Uncharacterized protein</fullName>
    </submittedName>
</protein>
<reference evidence="2 3" key="1">
    <citation type="submission" date="2018-09" db="EMBL/GenBank/DDBJ databases">
        <title>Complete genome sequence of Euzebya sp. DY32-46 isolated from seawater of Pacific Ocean.</title>
        <authorList>
            <person name="Xu L."/>
            <person name="Wu Y.-H."/>
            <person name="Xu X.-W."/>
        </authorList>
    </citation>
    <scope>NUCLEOTIDE SEQUENCE [LARGE SCALE GENOMIC DNA]</scope>
    <source>
        <strain evidence="2 3">DY32-46</strain>
    </source>
</reference>
<dbReference type="AlphaFoldDB" id="A0A346Y3S3"/>
<proteinExistence type="predicted"/>
<sequence length="88" mass="9454">MRNPRSDDPSTPEPHDPALGEDRPAPEDNTARDKADRPGGPGQTGMNPAEPGRSSAAPDDDSPAEDDVIAERRKHLQEAQGSTESRDR</sequence>